<keyword evidence="6" id="KW-1185">Reference proteome</keyword>
<proteinExistence type="inferred from homology"/>
<dbReference type="CDD" id="cd04673">
    <property type="entry name" value="NUDIX_ADPRase"/>
    <property type="match status" value="1"/>
</dbReference>
<dbReference type="PANTHER" id="PTHR43736">
    <property type="entry name" value="ADP-RIBOSE PYROPHOSPHATASE"/>
    <property type="match status" value="1"/>
</dbReference>
<dbReference type="InterPro" id="IPR020084">
    <property type="entry name" value="NUDIX_hydrolase_CS"/>
</dbReference>
<evidence type="ECO:0000313" key="6">
    <source>
        <dbReference type="Proteomes" id="UP001320168"/>
    </source>
</evidence>
<comment type="caution">
    <text evidence="5">The sequence shown here is derived from an EMBL/GenBank/DDBJ whole genome shotgun (WGS) entry which is preliminary data.</text>
</comment>
<dbReference type="Gene3D" id="3.90.79.10">
    <property type="entry name" value="Nucleoside Triphosphate Pyrophosphohydrolase"/>
    <property type="match status" value="1"/>
</dbReference>
<evidence type="ECO:0000256" key="3">
    <source>
        <dbReference type="RuleBase" id="RU003476"/>
    </source>
</evidence>
<feature type="domain" description="Nudix hydrolase" evidence="4">
    <location>
        <begin position="26"/>
        <end position="159"/>
    </location>
</feature>
<dbReference type="InterPro" id="IPR015797">
    <property type="entry name" value="NUDIX_hydrolase-like_dom_sf"/>
</dbReference>
<organism evidence="5 6">
    <name type="scientific">Billgrantia ethanolica</name>
    <dbReference type="NCBI Taxonomy" id="2733486"/>
    <lineage>
        <taxon>Bacteria</taxon>
        <taxon>Pseudomonadati</taxon>
        <taxon>Pseudomonadota</taxon>
        <taxon>Gammaproteobacteria</taxon>
        <taxon>Oceanospirillales</taxon>
        <taxon>Halomonadaceae</taxon>
        <taxon>Billgrantia</taxon>
    </lineage>
</organism>
<dbReference type="PROSITE" id="PS00893">
    <property type="entry name" value="NUDIX_BOX"/>
    <property type="match status" value="1"/>
</dbReference>
<reference evidence="5 6" key="1">
    <citation type="journal article" date="2021" name="Front. Microbiol.">
        <title>Aerobic Denitrification and Heterotrophic Sulfur Oxidation in the Genus Halomonas Revealed by Six Novel Species Characterizations and Genome-Based Analysis.</title>
        <authorList>
            <person name="Wang L."/>
            <person name="Shao Z."/>
        </authorList>
    </citation>
    <scope>NUCLEOTIDE SEQUENCE [LARGE SCALE GENOMIC DNA]</scope>
    <source>
        <strain evidence="5 6">MCCC 1A11081</strain>
    </source>
</reference>
<name>A0ABS8ZZN5_9GAMM</name>
<dbReference type="PANTHER" id="PTHR43736:SF1">
    <property type="entry name" value="DIHYDRONEOPTERIN TRIPHOSPHATE DIPHOSPHATASE"/>
    <property type="match status" value="1"/>
</dbReference>
<comment type="cofactor">
    <cofactor evidence="1">
        <name>Mg(2+)</name>
        <dbReference type="ChEBI" id="CHEBI:18420"/>
    </cofactor>
</comment>
<dbReference type="PRINTS" id="PR00502">
    <property type="entry name" value="NUDIXFAMILY"/>
</dbReference>
<dbReference type="Pfam" id="PF00293">
    <property type="entry name" value="NUDIX"/>
    <property type="match status" value="1"/>
</dbReference>
<dbReference type="Proteomes" id="UP001320168">
    <property type="component" value="Unassembled WGS sequence"/>
</dbReference>
<sequence>MLIRSRASLRYRRGVVMSAPHDTRIGPIVAVAAAAIEQGRVLVVRRSKPPNANKFALPGGRVEPGETLFEAAVRELREETGIEAEAERVVTAIEEIHQDPRGRLLHHYVIVVVSCRTLGGNAVAGDDASEIRWLDRTQIGEEPELCANTRRVAAALFEPLYWR</sequence>
<evidence type="ECO:0000259" key="4">
    <source>
        <dbReference type="PROSITE" id="PS51462"/>
    </source>
</evidence>
<evidence type="ECO:0000256" key="1">
    <source>
        <dbReference type="ARBA" id="ARBA00001946"/>
    </source>
</evidence>
<dbReference type="PROSITE" id="PS51462">
    <property type="entry name" value="NUDIX"/>
    <property type="match status" value="1"/>
</dbReference>
<evidence type="ECO:0000313" key="5">
    <source>
        <dbReference type="EMBL" id="MCE8002001.1"/>
    </source>
</evidence>
<accession>A0ABS8ZZN5</accession>
<protein>
    <submittedName>
        <fullName evidence="5">NUDIX hydrolase</fullName>
    </submittedName>
</protein>
<dbReference type="InterPro" id="IPR000086">
    <property type="entry name" value="NUDIX_hydrolase_dom"/>
</dbReference>
<dbReference type="InterPro" id="IPR020476">
    <property type="entry name" value="Nudix_hydrolase"/>
</dbReference>
<dbReference type="SUPFAM" id="SSF55811">
    <property type="entry name" value="Nudix"/>
    <property type="match status" value="1"/>
</dbReference>
<gene>
    <name evidence="5" type="ORF">HOP53_04040</name>
</gene>
<dbReference type="EMBL" id="JABFTX010000001">
    <property type="protein sequence ID" value="MCE8002001.1"/>
    <property type="molecule type" value="Genomic_DNA"/>
</dbReference>
<keyword evidence="2 3" id="KW-0378">Hydrolase</keyword>
<comment type="similarity">
    <text evidence="3">Belongs to the Nudix hydrolase family.</text>
</comment>
<dbReference type="GO" id="GO:0016787">
    <property type="term" value="F:hydrolase activity"/>
    <property type="evidence" value="ECO:0007669"/>
    <property type="project" value="UniProtKB-KW"/>
</dbReference>
<evidence type="ECO:0000256" key="2">
    <source>
        <dbReference type="ARBA" id="ARBA00022801"/>
    </source>
</evidence>